<evidence type="ECO:0000313" key="1">
    <source>
        <dbReference type="EMBL" id="KAL3111659.1"/>
    </source>
</evidence>
<keyword evidence="2" id="KW-1185">Reference proteome</keyword>
<dbReference type="EMBL" id="JBICBT010000496">
    <property type="protein sequence ID" value="KAL3111659.1"/>
    <property type="molecule type" value="Genomic_DNA"/>
</dbReference>
<dbReference type="AlphaFoldDB" id="A0ABD2L8Z4"/>
<organism evidence="1 2">
    <name type="scientific">Heterodera trifolii</name>
    <dbReference type="NCBI Taxonomy" id="157864"/>
    <lineage>
        <taxon>Eukaryota</taxon>
        <taxon>Metazoa</taxon>
        <taxon>Ecdysozoa</taxon>
        <taxon>Nematoda</taxon>
        <taxon>Chromadorea</taxon>
        <taxon>Rhabditida</taxon>
        <taxon>Tylenchina</taxon>
        <taxon>Tylenchomorpha</taxon>
        <taxon>Tylenchoidea</taxon>
        <taxon>Heteroderidae</taxon>
        <taxon>Heteroderinae</taxon>
        <taxon>Heterodera</taxon>
    </lineage>
</organism>
<sequence>MASRARKWEFEGDNLDFSSLREENGLTKDEFRKEILLYLCYGGNEAAMLVTNLLPARVMASKGLHPQVRSDDKEI</sequence>
<dbReference type="Proteomes" id="UP001620626">
    <property type="component" value="Unassembled WGS sequence"/>
</dbReference>
<accession>A0ABD2L8Z4</accession>
<proteinExistence type="predicted"/>
<gene>
    <name evidence="1" type="ORF">niasHT_010609</name>
</gene>
<reference evidence="1 2" key="1">
    <citation type="submission" date="2024-10" db="EMBL/GenBank/DDBJ databases">
        <authorList>
            <person name="Kim D."/>
        </authorList>
    </citation>
    <scope>NUCLEOTIDE SEQUENCE [LARGE SCALE GENOMIC DNA]</scope>
    <source>
        <strain evidence="1">BH-2024</strain>
    </source>
</reference>
<name>A0ABD2L8Z4_9BILA</name>
<evidence type="ECO:0000313" key="2">
    <source>
        <dbReference type="Proteomes" id="UP001620626"/>
    </source>
</evidence>
<comment type="caution">
    <text evidence="1">The sequence shown here is derived from an EMBL/GenBank/DDBJ whole genome shotgun (WGS) entry which is preliminary data.</text>
</comment>
<protein>
    <submittedName>
        <fullName evidence="1">Uncharacterized protein</fullName>
    </submittedName>
</protein>